<name>A0A0K0G5W1_STRVS</name>
<evidence type="ECO:0000313" key="1">
    <source>
        <dbReference type="Proteomes" id="UP000035680"/>
    </source>
</evidence>
<dbReference type="WBParaSite" id="SVE_2013700.1">
    <property type="protein sequence ID" value="SVE_2013700.1"/>
    <property type="gene ID" value="SVE_2013700"/>
</dbReference>
<evidence type="ECO:0000313" key="2">
    <source>
        <dbReference type="WBParaSite" id="SVE_2013700.1"/>
    </source>
</evidence>
<dbReference type="AlphaFoldDB" id="A0A0K0G5W1"/>
<accession>A0A0K0G5W1</accession>
<keyword evidence="1" id="KW-1185">Reference proteome</keyword>
<sequence>MVYICHNNILKQTVKIKKKKLQKTYTDKKIFDERGIRTLASEDTSALNWRLRPLGHLAMDKKIFDERGIRTLASEDTSALNWRLRPLGHLAMELSGGESNPGLARDRRGYSPLYYHF</sequence>
<protein>
    <submittedName>
        <fullName evidence="2">Uncharacterized protein</fullName>
    </submittedName>
</protein>
<proteinExistence type="predicted"/>
<reference evidence="1" key="1">
    <citation type="submission" date="2014-07" db="EMBL/GenBank/DDBJ databases">
        <authorList>
            <person name="Martin A.A"/>
            <person name="De Silva N."/>
        </authorList>
    </citation>
    <scope>NUCLEOTIDE SEQUENCE</scope>
</reference>
<reference evidence="2" key="2">
    <citation type="submission" date="2015-08" db="UniProtKB">
        <authorList>
            <consortium name="WormBaseParasite"/>
        </authorList>
    </citation>
    <scope>IDENTIFICATION</scope>
</reference>
<organism evidence="1 2">
    <name type="scientific">Strongyloides venezuelensis</name>
    <name type="common">Threadworm</name>
    <dbReference type="NCBI Taxonomy" id="75913"/>
    <lineage>
        <taxon>Eukaryota</taxon>
        <taxon>Metazoa</taxon>
        <taxon>Ecdysozoa</taxon>
        <taxon>Nematoda</taxon>
        <taxon>Chromadorea</taxon>
        <taxon>Rhabditida</taxon>
        <taxon>Tylenchina</taxon>
        <taxon>Panagrolaimomorpha</taxon>
        <taxon>Strongyloidoidea</taxon>
        <taxon>Strongyloididae</taxon>
        <taxon>Strongyloides</taxon>
    </lineage>
</organism>
<dbReference type="Proteomes" id="UP000035680">
    <property type="component" value="Unassembled WGS sequence"/>
</dbReference>